<evidence type="ECO:0000313" key="3">
    <source>
        <dbReference type="Proteomes" id="UP000831390"/>
    </source>
</evidence>
<keyword evidence="3" id="KW-1185">Reference proteome</keyword>
<dbReference type="EMBL" id="CP094534">
    <property type="protein sequence ID" value="UOE34988.1"/>
    <property type="molecule type" value="Genomic_DNA"/>
</dbReference>
<dbReference type="PROSITE" id="PS51257">
    <property type="entry name" value="PROKAR_LIPOPROTEIN"/>
    <property type="match status" value="1"/>
</dbReference>
<evidence type="ECO:0008006" key="4">
    <source>
        <dbReference type="Google" id="ProtNLM"/>
    </source>
</evidence>
<proteinExistence type="predicted"/>
<feature type="chain" id="PRO_5045228213" description="Alpha/beta hydrolase" evidence="1">
    <location>
        <begin position="23"/>
        <end position="344"/>
    </location>
</feature>
<gene>
    <name evidence="2" type="ORF">MTP16_04890</name>
</gene>
<sequence>MRLVRSRAAGAGLALAAAAAGACQPQHDATRTATPPPVGHYEGSLTQAGRPDVRAALDIRHPSPGHYEAELTVPMAPGLNFVADSVLFNNKQFRLTRPARPGQRLTLTPEGDFWRGTLEVDSARATTVLLKRGNPTPTTYRVEEMPQDNGSAWLFAPADASTRGPVLALLPDSATAAAAPLWADALAREGVIVLVLPMANSATPETETPRLQRALRLLRNTPGADTANIGAWAAGPRAAALMQAIAAPGSPRAAYVVVQNALVDLVTRAAVRELKNRKVPVLGLYGGAGAATQAAALRNASGGRQGAAVRAYRQAGPDLLMAGELGPGLAPGLPGDVLEWLRQR</sequence>
<reference evidence="2 3" key="1">
    <citation type="submission" date="2022-03" db="EMBL/GenBank/DDBJ databases">
        <title>Hymenobactersp. isolated from the air.</title>
        <authorList>
            <person name="Won M."/>
            <person name="Kwon S.-W."/>
        </authorList>
    </citation>
    <scope>NUCLEOTIDE SEQUENCE [LARGE SCALE GENOMIC DNA]</scope>
    <source>
        <strain evidence="2 3">KACC 22596</strain>
    </source>
</reference>
<dbReference type="InterPro" id="IPR029058">
    <property type="entry name" value="AB_hydrolase_fold"/>
</dbReference>
<accession>A0ABY4B755</accession>
<organism evidence="2 3">
    <name type="scientific">Hymenobacter monticola</name>
    <dbReference type="NCBI Taxonomy" id="1705399"/>
    <lineage>
        <taxon>Bacteria</taxon>
        <taxon>Pseudomonadati</taxon>
        <taxon>Bacteroidota</taxon>
        <taxon>Cytophagia</taxon>
        <taxon>Cytophagales</taxon>
        <taxon>Hymenobacteraceae</taxon>
        <taxon>Hymenobacter</taxon>
    </lineage>
</organism>
<dbReference type="Gene3D" id="3.40.50.1820">
    <property type="entry name" value="alpha/beta hydrolase"/>
    <property type="match status" value="1"/>
</dbReference>
<protein>
    <recommendedName>
        <fullName evidence="4">Alpha/beta hydrolase</fullName>
    </recommendedName>
</protein>
<dbReference type="RefSeq" id="WP_243516407.1">
    <property type="nucleotide sequence ID" value="NZ_CP094534.1"/>
</dbReference>
<evidence type="ECO:0000313" key="2">
    <source>
        <dbReference type="EMBL" id="UOE34988.1"/>
    </source>
</evidence>
<dbReference type="Proteomes" id="UP000831390">
    <property type="component" value="Chromosome"/>
</dbReference>
<evidence type="ECO:0000256" key="1">
    <source>
        <dbReference type="SAM" id="SignalP"/>
    </source>
</evidence>
<dbReference type="SUPFAM" id="SSF53474">
    <property type="entry name" value="alpha/beta-Hydrolases"/>
    <property type="match status" value="1"/>
</dbReference>
<keyword evidence="1" id="KW-0732">Signal</keyword>
<feature type="signal peptide" evidence="1">
    <location>
        <begin position="1"/>
        <end position="22"/>
    </location>
</feature>
<name>A0ABY4B755_9BACT</name>